<organism evidence="2 3">
    <name type="scientific">Paramecium tetraurelia</name>
    <dbReference type="NCBI Taxonomy" id="5888"/>
    <lineage>
        <taxon>Eukaryota</taxon>
        <taxon>Sar</taxon>
        <taxon>Alveolata</taxon>
        <taxon>Ciliophora</taxon>
        <taxon>Intramacronucleata</taxon>
        <taxon>Oligohymenophorea</taxon>
        <taxon>Peniculida</taxon>
        <taxon>Parameciidae</taxon>
        <taxon>Paramecium</taxon>
    </lineage>
</organism>
<dbReference type="EMBL" id="CR548612">
    <property type="protein sequence ID" value="CAH03316.1"/>
    <property type="molecule type" value="Genomic_DNA"/>
</dbReference>
<dbReference type="KEGG" id="ptm:PTMB.118c"/>
<dbReference type="AlphaFoldDB" id="Q6BGA4"/>
<keyword evidence="3" id="KW-1185">Reference proteome</keyword>
<proteinExistence type="predicted"/>
<accession>Q6BGA4</accession>
<gene>
    <name evidence="2" type="ORF">PTMB.118c</name>
</gene>
<reference evidence="2 3" key="1">
    <citation type="journal article" date="2004" name="Curr. Biol.">
        <title>High coding density on the largest Paramecium tetraurelia somatic chromosome.</title>
        <authorList>
            <person name="Zagulski M."/>
            <person name="Nowak J.K."/>
            <person name="Le Mouel A."/>
            <person name="Nowacki M."/>
            <person name="Migdalski A."/>
            <person name="Gromadka R."/>
            <person name="Noel B."/>
            <person name="Blanc I."/>
            <person name="Dessen P."/>
            <person name="Wincker P."/>
            <person name="Keller A.M."/>
            <person name="Cohen J."/>
            <person name="Meyer E."/>
            <person name="Sperling L."/>
        </authorList>
    </citation>
    <scope>NUCLEOTIDE SEQUENCE [LARGE SCALE GENOMIC DNA]</scope>
    <source>
        <strain evidence="2 3">Stock d4-2</strain>
    </source>
</reference>
<evidence type="ECO:0000313" key="3">
    <source>
        <dbReference type="Proteomes" id="UP000000600"/>
    </source>
</evidence>
<feature type="coiled-coil region" evidence="1">
    <location>
        <begin position="150"/>
        <end position="198"/>
    </location>
</feature>
<name>Q6BGA4_PARTE</name>
<protein>
    <submittedName>
        <fullName evidence="2">Uncharacterized protein</fullName>
    </submittedName>
</protein>
<dbReference type="RefSeq" id="XP_001346943.1">
    <property type="nucleotide sequence ID" value="XM_001346907.1"/>
</dbReference>
<dbReference type="Proteomes" id="UP000000600">
    <property type="component" value="Chromosome"/>
</dbReference>
<dbReference type="GeneID" id="79573750"/>
<dbReference type="InParanoid" id="Q6BGA4"/>
<evidence type="ECO:0000313" key="2">
    <source>
        <dbReference type="EMBL" id="CAH03316.1"/>
    </source>
</evidence>
<keyword evidence="1" id="KW-0175">Coiled coil</keyword>
<sequence length="238" mass="29019">MYEAEYADQTPVEDGLEDVEVVVSKERRYQQELLLVYNQKEIEYKQLREYQKQIIYNIQRIREKGMINYLIQIEYQKEVLLVDPYLSEYIKELEEQQLYDLDSQKQDIKADKQSRIDQLKQIQQAKNSLKLLFTQTEISSHSQILYKNMLENFNQELFQYMQERADLEDEQFEFDKRLKSLRAQIRQQKRIKNQSNRQKIVSRVNESSIFFCIYLKNCISMHLIIYYFKNQVINSIYP</sequence>
<evidence type="ECO:0000256" key="1">
    <source>
        <dbReference type="SAM" id="Coils"/>
    </source>
</evidence>